<dbReference type="EMBL" id="FWFQ01000002">
    <property type="protein sequence ID" value="SLN14434.1"/>
    <property type="molecule type" value="Genomic_DNA"/>
</dbReference>
<evidence type="ECO:0008006" key="4">
    <source>
        <dbReference type="Google" id="ProtNLM"/>
    </source>
</evidence>
<proteinExistence type="predicted"/>
<sequence>MNRTVTLLALIPLAALAACARAPEVTQGTISPQARALMPIKQDLSRVVKGADGCYYEVMEGSLSGYLSPFQDPFREGRKVCDPKPAEG</sequence>
<name>A0A1Y5RGX5_9RHOB</name>
<organism evidence="2 3">
    <name type="scientific">Pseudoruegeria aquimaris</name>
    <dbReference type="NCBI Taxonomy" id="393663"/>
    <lineage>
        <taxon>Bacteria</taxon>
        <taxon>Pseudomonadati</taxon>
        <taxon>Pseudomonadota</taxon>
        <taxon>Alphaproteobacteria</taxon>
        <taxon>Rhodobacterales</taxon>
        <taxon>Roseobacteraceae</taxon>
        <taxon>Pseudoruegeria</taxon>
    </lineage>
</organism>
<dbReference type="PROSITE" id="PS51257">
    <property type="entry name" value="PROKAR_LIPOPROTEIN"/>
    <property type="match status" value="1"/>
</dbReference>
<keyword evidence="3" id="KW-1185">Reference proteome</keyword>
<dbReference type="Proteomes" id="UP000193409">
    <property type="component" value="Unassembled WGS sequence"/>
</dbReference>
<evidence type="ECO:0000256" key="1">
    <source>
        <dbReference type="SAM" id="SignalP"/>
    </source>
</evidence>
<dbReference type="OrthoDB" id="7874881at2"/>
<reference evidence="2 3" key="1">
    <citation type="submission" date="2017-03" db="EMBL/GenBank/DDBJ databases">
        <authorList>
            <person name="Afonso C.L."/>
            <person name="Miller P.J."/>
            <person name="Scott M.A."/>
            <person name="Spackman E."/>
            <person name="Goraichik I."/>
            <person name="Dimitrov K.M."/>
            <person name="Suarez D.L."/>
            <person name="Swayne D.E."/>
        </authorList>
    </citation>
    <scope>NUCLEOTIDE SEQUENCE [LARGE SCALE GENOMIC DNA]</scope>
    <source>
        <strain evidence="2 3">CECT 7680</strain>
    </source>
</reference>
<evidence type="ECO:0000313" key="2">
    <source>
        <dbReference type="EMBL" id="SLN14434.1"/>
    </source>
</evidence>
<protein>
    <recommendedName>
        <fullName evidence="4">Lipoprotein</fullName>
    </recommendedName>
</protein>
<evidence type="ECO:0000313" key="3">
    <source>
        <dbReference type="Proteomes" id="UP000193409"/>
    </source>
</evidence>
<dbReference type="RefSeq" id="WP_085866921.1">
    <property type="nucleotide sequence ID" value="NZ_FWFQ01000002.1"/>
</dbReference>
<feature type="signal peptide" evidence="1">
    <location>
        <begin position="1"/>
        <end position="17"/>
    </location>
</feature>
<keyword evidence="1" id="KW-0732">Signal</keyword>
<dbReference type="AlphaFoldDB" id="A0A1Y5RGX5"/>
<accession>A0A1Y5RGX5</accession>
<feature type="chain" id="PRO_5012486732" description="Lipoprotein" evidence="1">
    <location>
        <begin position="18"/>
        <end position="88"/>
    </location>
</feature>
<gene>
    <name evidence="2" type="ORF">PSA7680_00330</name>
</gene>